<name>A0ABN8Z6Y5_RANTA</name>
<evidence type="ECO:0000313" key="2">
    <source>
        <dbReference type="EMBL" id="CAI9169635.1"/>
    </source>
</evidence>
<dbReference type="Proteomes" id="UP001176941">
    <property type="component" value="Chromosome 3"/>
</dbReference>
<evidence type="ECO:0000256" key="1">
    <source>
        <dbReference type="SAM" id="SignalP"/>
    </source>
</evidence>
<dbReference type="EMBL" id="OX459939">
    <property type="protein sequence ID" value="CAI9169635.1"/>
    <property type="molecule type" value="Genomic_DNA"/>
</dbReference>
<gene>
    <name evidence="2" type="ORF">MRATA1EN1_LOCUS18597</name>
</gene>
<feature type="signal peptide" evidence="1">
    <location>
        <begin position="1"/>
        <end position="22"/>
    </location>
</feature>
<keyword evidence="3" id="KW-1185">Reference proteome</keyword>
<feature type="chain" id="PRO_5045198436" evidence="1">
    <location>
        <begin position="23"/>
        <end position="104"/>
    </location>
</feature>
<sequence length="104" mass="11761">MKPHNQLLLLGLINLILNLTSASSEDNVFISWAHSYVDFHNTSNCWVCGAMPLWWMDFLGGCHHSTNEILNHSALFWDNKKRRSFLLSIIISPCSLGVSQTSSQ</sequence>
<proteinExistence type="predicted"/>
<accession>A0ABN8Z6Y5</accession>
<evidence type="ECO:0000313" key="3">
    <source>
        <dbReference type="Proteomes" id="UP001176941"/>
    </source>
</evidence>
<protein>
    <submittedName>
        <fullName evidence="2">Uncharacterized protein</fullName>
    </submittedName>
</protein>
<reference evidence="2" key="1">
    <citation type="submission" date="2023-04" db="EMBL/GenBank/DDBJ databases">
        <authorList>
            <consortium name="ELIXIR-Norway"/>
        </authorList>
    </citation>
    <scope>NUCLEOTIDE SEQUENCE [LARGE SCALE GENOMIC DNA]</scope>
</reference>
<keyword evidence="1" id="KW-0732">Signal</keyword>
<organism evidence="2 3">
    <name type="scientific">Rangifer tarandus platyrhynchus</name>
    <name type="common">Svalbard reindeer</name>
    <dbReference type="NCBI Taxonomy" id="3082113"/>
    <lineage>
        <taxon>Eukaryota</taxon>
        <taxon>Metazoa</taxon>
        <taxon>Chordata</taxon>
        <taxon>Craniata</taxon>
        <taxon>Vertebrata</taxon>
        <taxon>Euteleostomi</taxon>
        <taxon>Mammalia</taxon>
        <taxon>Eutheria</taxon>
        <taxon>Laurasiatheria</taxon>
        <taxon>Artiodactyla</taxon>
        <taxon>Ruminantia</taxon>
        <taxon>Pecora</taxon>
        <taxon>Cervidae</taxon>
        <taxon>Odocoileinae</taxon>
        <taxon>Rangifer</taxon>
    </lineage>
</organism>